<evidence type="ECO:0000259" key="8">
    <source>
        <dbReference type="Pfam" id="PF03876"/>
    </source>
</evidence>
<evidence type="ECO:0000256" key="4">
    <source>
        <dbReference type="ARBA" id="ARBA00022553"/>
    </source>
</evidence>
<gene>
    <name evidence="10" type="ORF">AW171_hschr53000</name>
</gene>
<dbReference type="CDD" id="cd04328">
    <property type="entry name" value="RNAP_I_Rpa43_N"/>
    <property type="match status" value="1"/>
</dbReference>
<dbReference type="Gene3D" id="2.40.50.140">
    <property type="entry name" value="Nucleic acid-binding proteins"/>
    <property type="match status" value="1"/>
</dbReference>
<dbReference type="InterPro" id="IPR036898">
    <property type="entry name" value="RNA_pol_Rpb7-like_N_sf"/>
</dbReference>
<dbReference type="AlphaFoldDB" id="A0A0X8HT71"/>
<dbReference type="OrthoDB" id="10250504at2759"/>
<evidence type="ECO:0000259" key="9">
    <source>
        <dbReference type="Pfam" id="PF17875"/>
    </source>
</evidence>
<dbReference type="GO" id="GO:0006361">
    <property type="term" value="P:transcription initiation at RNA polymerase I promoter"/>
    <property type="evidence" value="ECO:0007669"/>
    <property type="project" value="UniProtKB-ARBA"/>
</dbReference>
<dbReference type="Gene3D" id="3.30.1490.120">
    <property type="entry name" value="RNA polymerase Rpb7-like, N-terminal domain"/>
    <property type="match status" value="1"/>
</dbReference>
<feature type="domain" description="RNA polymerase Rpb7-like N-terminal" evidence="8">
    <location>
        <begin position="45"/>
        <end position="92"/>
    </location>
</feature>
<dbReference type="PANTHER" id="PTHR12709">
    <property type="entry name" value="DNA-DIRECTED RNA POLYMERASE II, III"/>
    <property type="match status" value="1"/>
</dbReference>
<evidence type="ECO:0000256" key="2">
    <source>
        <dbReference type="ARBA" id="ARBA00005930"/>
    </source>
</evidence>
<evidence type="ECO:0000256" key="1">
    <source>
        <dbReference type="ARBA" id="ARBA00004604"/>
    </source>
</evidence>
<dbReference type="Gene3D" id="6.10.140.1770">
    <property type="match status" value="1"/>
</dbReference>
<sequence length="298" mass="33191">MVEKRKSPGQLKALKLIKKHKKQFKNPIDETHKTSQCICRIPVTMYVSMVPIYQQNPLEGIRRQHLNPMLMKYNSDVGGVVLGYENISLVDENPFGDETKDAEDIKLVKLTADTPFGFSWCKVDLIVWAPQVGDIVEGWIFIQSASHIGLLIHDAFNASIKKNNIPSDWTFIHSEESATAVNDSSDTANFKKHRSLGHWVDSNGEGLGGKLKFVIKHVYTTGRMVSLDGTLIGDDNVTKSQAENLPVVSNTKIIFDDEVSQENKESHKDLKLSVVTEDNGAEIVYEKDSSDSDSDASS</sequence>
<dbReference type="Pfam" id="PF03876">
    <property type="entry name" value="SHS2_Rpb7-N"/>
    <property type="match status" value="1"/>
</dbReference>
<comment type="similarity">
    <text evidence="2">Belongs to the eukaryotic RPA43 RNA polymerase subunit family.</text>
</comment>
<dbReference type="FunFam" id="3.30.1490.120:FF:000004">
    <property type="entry name" value="RNA polymerase I subunit Rpa43"/>
    <property type="match status" value="1"/>
</dbReference>
<keyword evidence="11" id="KW-1185">Reference proteome</keyword>
<accession>A0A0X8HT71</accession>
<dbReference type="InterPro" id="IPR012340">
    <property type="entry name" value="NA-bd_OB-fold"/>
</dbReference>
<comment type="function">
    <text evidence="7">DNA-dependent RNA polymerase which catalyzes the transcription of DNA into RNA using the four ribonucleoside triphosphates as substrates.</text>
</comment>
<dbReference type="RefSeq" id="XP_017988063.1">
    <property type="nucleotide sequence ID" value="XM_018132656.1"/>
</dbReference>
<dbReference type="GO" id="GO:0006362">
    <property type="term" value="P:transcription elongation by RNA polymerase I"/>
    <property type="evidence" value="ECO:0007669"/>
    <property type="project" value="UniProtKB-ARBA"/>
</dbReference>
<dbReference type="Pfam" id="PF17875">
    <property type="entry name" value="RPA43_OB"/>
    <property type="match status" value="1"/>
</dbReference>
<organism evidence="10 11">
    <name type="scientific">Eremothecium sinecaudum</name>
    <dbReference type="NCBI Taxonomy" id="45286"/>
    <lineage>
        <taxon>Eukaryota</taxon>
        <taxon>Fungi</taxon>
        <taxon>Dikarya</taxon>
        <taxon>Ascomycota</taxon>
        <taxon>Saccharomycotina</taxon>
        <taxon>Saccharomycetes</taxon>
        <taxon>Saccharomycetales</taxon>
        <taxon>Saccharomycetaceae</taxon>
        <taxon>Eremothecium</taxon>
    </lineage>
</organism>
<dbReference type="Proteomes" id="UP000243052">
    <property type="component" value="Chromosome v"/>
</dbReference>
<protein>
    <recommendedName>
        <fullName evidence="7">DNA-directed RNA polymerase subunit</fullName>
    </recommendedName>
</protein>
<feature type="domain" description="RPA43 OB" evidence="9">
    <location>
        <begin position="130"/>
        <end position="232"/>
    </location>
</feature>
<keyword evidence="3 7" id="KW-0240">DNA-directed RNA polymerase</keyword>
<evidence type="ECO:0000313" key="11">
    <source>
        <dbReference type="Proteomes" id="UP000243052"/>
    </source>
</evidence>
<keyword evidence="6 7" id="KW-0539">Nucleus</keyword>
<dbReference type="InterPro" id="IPR005576">
    <property type="entry name" value="Rpb7-like_N"/>
</dbReference>
<dbReference type="PANTHER" id="PTHR12709:SF5">
    <property type="entry name" value="DNA-DIRECTED RNA POLYMERASE I SUBUNIT RPA43"/>
    <property type="match status" value="1"/>
</dbReference>
<name>A0A0X8HT71_9SACH</name>
<dbReference type="GO" id="GO:0005736">
    <property type="term" value="C:RNA polymerase I complex"/>
    <property type="evidence" value="ECO:0007669"/>
    <property type="project" value="UniProtKB-ARBA"/>
</dbReference>
<keyword evidence="5 7" id="KW-0804">Transcription</keyword>
<proteinExistence type="inferred from homology"/>
<evidence type="ECO:0000256" key="3">
    <source>
        <dbReference type="ARBA" id="ARBA00022478"/>
    </source>
</evidence>
<evidence type="ECO:0000256" key="6">
    <source>
        <dbReference type="ARBA" id="ARBA00023242"/>
    </source>
</evidence>
<evidence type="ECO:0000313" key="10">
    <source>
        <dbReference type="EMBL" id="AMD21067.1"/>
    </source>
</evidence>
<evidence type="ECO:0000256" key="5">
    <source>
        <dbReference type="ARBA" id="ARBA00023163"/>
    </source>
</evidence>
<dbReference type="InterPro" id="IPR045113">
    <property type="entry name" value="Rpb7-like"/>
</dbReference>
<comment type="subcellular location">
    <subcellularLocation>
        <location evidence="1">Nucleus</location>
        <location evidence="1">Nucleolus</location>
    </subcellularLocation>
</comment>
<dbReference type="EMBL" id="CP014245">
    <property type="protein sequence ID" value="AMD21067.1"/>
    <property type="molecule type" value="Genomic_DNA"/>
</dbReference>
<dbReference type="STRING" id="45286.A0A0X8HT71"/>
<keyword evidence="4" id="KW-0597">Phosphoprotein</keyword>
<dbReference type="InterPro" id="IPR041178">
    <property type="entry name" value="RPA43_OB"/>
</dbReference>
<evidence type="ECO:0000256" key="7">
    <source>
        <dbReference type="RuleBase" id="RU369086"/>
    </source>
</evidence>
<dbReference type="InterPro" id="IPR041901">
    <property type="entry name" value="RNAP_I_Rpa43_N"/>
</dbReference>
<dbReference type="GeneID" id="28724343"/>
<reference evidence="10 11" key="1">
    <citation type="submission" date="2016-01" db="EMBL/GenBank/DDBJ databases">
        <title>Genome sequence of the yeast Holleya sinecauda.</title>
        <authorList>
            <person name="Dietrich F.S."/>
        </authorList>
    </citation>
    <scope>NUCLEOTIDE SEQUENCE [LARGE SCALE GENOMIC DNA]</scope>
    <source>
        <strain evidence="10 11">ATCC 58844</strain>
    </source>
</reference>